<dbReference type="Proteomes" id="UP000078454">
    <property type="component" value="Unassembled WGS sequence"/>
</dbReference>
<dbReference type="STRING" id="1850517.A8708_10185"/>
<dbReference type="AlphaFoldDB" id="A0A198APB2"/>
<dbReference type="OrthoDB" id="2990038at2"/>
<name>A0A198APB2_9BACL</name>
<dbReference type="InterPro" id="IPR025177">
    <property type="entry name" value="MciZ"/>
</dbReference>
<accession>A0A198APB2</accession>
<evidence type="ECO:0008006" key="3">
    <source>
        <dbReference type="Google" id="ProtNLM"/>
    </source>
</evidence>
<dbReference type="RefSeq" id="WP_068661966.1">
    <property type="nucleotide sequence ID" value="NZ_LYPB01000043.1"/>
</dbReference>
<dbReference type="EMBL" id="LYPB01000043">
    <property type="protein sequence ID" value="OAS22920.1"/>
    <property type="molecule type" value="Genomic_DNA"/>
</dbReference>
<protein>
    <recommendedName>
        <fullName evidence="3">Z-ring formation inhibitor MciZ</fullName>
    </recommendedName>
</protein>
<evidence type="ECO:0000313" key="2">
    <source>
        <dbReference type="Proteomes" id="UP000078454"/>
    </source>
</evidence>
<evidence type="ECO:0000313" key="1">
    <source>
        <dbReference type="EMBL" id="OAS22920.1"/>
    </source>
</evidence>
<keyword evidence="2" id="KW-1185">Reference proteome</keyword>
<dbReference type="Pfam" id="PF13072">
    <property type="entry name" value="MciZ"/>
    <property type="match status" value="1"/>
</dbReference>
<sequence>MKSYVDAKQIRLVGKAWEIKYHLQQMLQQGDPKRPLVEYLSHLYISQKISSHSHIPQLRIVSS</sequence>
<organism evidence="1 2">
    <name type="scientific">Paenibacillus oryzisoli</name>
    <dbReference type="NCBI Taxonomy" id="1850517"/>
    <lineage>
        <taxon>Bacteria</taxon>
        <taxon>Bacillati</taxon>
        <taxon>Bacillota</taxon>
        <taxon>Bacilli</taxon>
        <taxon>Bacillales</taxon>
        <taxon>Paenibacillaceae</taxon>
        <taxon>Paenibacillus</taxon>
    </lineage>
</organism>
<gene>
    <name evidence="1" type="ORF">A8708_10185</name>
</gene>
<reference evidence="1 2" key="1">
    <citation type="submission" date="2016-05" db="EMBL/GenBank/DDBJ databases">
        <title>Paenibacillus sp. 1ZS3-15 nov., isolated from the rhizosphere soil.</title>
        <authorList>
            <person name="Zhang X.X."/>
            <person name="Zhang J."/>
        </authorList>
    </citation>
    <scope>NUCLEOTIDE SEQUENCE [LARGE SCALE GENOMIC DNA]</scope>
    <source>
        <strain evidence="1 2">1ZS3-15</strain>
    </source>
</reference>
<comment type="caution">
    <text evidence="1">The sequence shown here is derived from an EMBL/GenBank/DDBJ whole genome shotgun (WGS) entry which is preliminary data.</text>
</comment>
<proteinExistence type="predicted"/>